<dbReference type="PANTHER" id="PTHR30136:SF8">
    <property type="entry name" value="TRANSCRIPTIONAL REGULATORY PROTEIN"/>
    <property type="match status" value="1"/>
</dbReference>
<dbReference type="InterPro" id="IPR036388">
    <property type="entry name" value="WH-like_DNA-bd_sf"/>
</dbReference>
<sequence length="264" mass="27921">MNDDADSKGGVQALETGLSLLMAFTRLKGPQQLKTLAEASRMPAAKAHRYLVSLSRAGLVRQESEGSRYSLGLGALQIGLAAMSELDVIELGLAKLPDIRDDLCETVGLVIWSAEGPTYVRVLESNRPVSVNSKTGSVLPLLYSASGRVFLAYLPPRDTAELARKELRLGENPGGGAALTAGEVEEVVRRTREVGLGIVRSGYFPGIAALSAPIMDFHGDLVAALTVLGPDSALDVSADGELATRLKAHALQLSLALGYQIDTR</sequence>
<keyword evidence="2" id="KW-0238">DNA-binding</keyword>
<keyword evidence="7" id="KW-1185">Reference proteome</keyword>
<dbReference type="SUPFAM" id="SSF55781">
    <property type="entry name" value="GAF domain-like"/>
    <property type="match status" value="1"/>
</dbReference>
<keyword evidence="3" id="KW-0804">Transcription</keyword>
<dbReference type="Gene3D" id="3.30.450.40">
    <property type="match status" value="1"/>
</dbReference>
<evidence type="ECO:0000256" key="3">
    <source>
        <dbReference type="ARBA" id="ARBA00023163"/>
    </source>
</evidence>
<dbReference type="RefSeq" id="WP_408336102.1">
    <property type="nucleotide sequence ID" value="NZ_JAQQFH010000065.1"/>
</dbReference>
<name>A0ABW9A200_9BURK</name>
<evidence type="ECO:0000259" key="4">
    <source>
        <dbReference type="PROSITE" id="PS51077"/>
    </source>
</evidence>
<protein>
    <submittedName>
        <fullName evidence="6">IclR family transcriptional regulator</fullName>
    </submittedName>
</protein>
<comment type="caution">
    <text evidence="6">The sequence shown here is derived from an EMBL/GenBank/DDBJ whole genome shotgun (WGS) entry which is preliminary data.</text>
</comment>
<dbReference type="InterPro" id="IPR014757">
    <property type="entry name" value="Tscrpt_reg_IclR_C"/>
</dbReference>
<feature type="domain" description="IclR-ED" evidence="5">
    <location>
        <begin position="74"/>
        <end position="259"/>
    </location>
</feature>
<dbReference type="Proteomes" id="UP001629249">
    <property type="component" value="Unassembled WGS sequence"/>
</dbReference>
<feature type="domain" description="HTH iclR-type" evidence="4">
    <location>
        <begin position="11"/>
        <end position="73"/>
    </location>
</feature>
<dbReference type="InterPro" id="IPR005471">
    <property type="entry name" value="Tscrpt_reg_IclR_N"/>
</dbReference>
<dbReference type="InterPro" id="IPR050707">
    <property type="entry name" value="HTH_MetabolicPath_Reg"/>
</dbReference>
<evidence type="ECO:0000256" key="2">
    <source>
        <dbReference type="ARBA" id="ARBA00023125"/>
    </source>
</evidence>
<evidence type="ECO:0000313" key="7">
    <source>
        <dbReference type="Proteomes" id="UP001629249"/>
    </source>
</evidence>
<dbReference type="SMART" id="SM00346">
    <property type="entry name" value="HTH_ICLR"/>
    <property type="match status" value="1"/>
</dbReference>
<evidence type="ECO:0000313" key="6">
    <source>
        <dbReference type="EMBL" id="MFL9889046.1"/>
    </source>
</evidence>
<accession>A0ABW9A200</accession>
<dbReference type="EMBL" id="JAQQFN010000057">
    <property type="protein sequence ID" value="MFL9889046.1"/>
    <property type="molecule type" value="Genomic_DNA"/>
</dbReference>
<dbReference type="SUPFAM" id="SSF46785">
    <property type="entry name" value="Winged helix' DNA-binding domain"/>
    <property type="match status" value="1"/>
</dbReference>
<dbReference type="InterPro" id="IPR036390">
    <property type="entry name" value="WH_DNA-bd_sf"/>
</dbReference>
<dbReference type="PANTHER" id="PTHR30136">
    <property type="entry name" value="HELIX-TURN-HELIX TRANSCRIPTIONAL REGULATOR, ICLR FAMILY"/>
    <property type="match status" value="1"/>
</dbReference>
<dbReference type="PROSITE" id="PS51077">
    <property type="entry name" value="HTH_ICLR"/>
    <property type="match status" value="1"/>
</dbReference>
<dbReference type="Gene3D" id="1.10.10.10">
    <property type="entry name" value="Winged helix-like DNA-binding domain superfamily/Winged helix DNA-binding domain"/>
    <property type="match status" value="1"/>
</dbReference>
<keyword evidence="1" id="KW-0805">Transcription regulation</keyword>
<organism evidence="6 7">
    <name type="scientific">Paraburkholderia agricolaris</name>
    <dbReference type="NCBI Taxonomy" id="2152888"/>
    <lineage>
        <taxon>Bacteria</taxon>
        <taxon>Pseudomonadati</taxon>
        <taxon>Pseudomonadota</taxon>
        <taxon>Betaproteobacteria</taxon>
        <taxon>Burkholderiales</taxon>
        <taxon>Burkholderiaceae</taxon>
        <taxon>Paraburkholderia</taxon>
    </lineage>
</organism>
<evidence type="ECO:0000256" key="1">
    <source>
        <dbReference type="ARBA" id="ARBA00023015"/>
    </source>
</evidence>
<dbReference type="PROSITE" id="PS51078">
    <property type="entry name" value="ICLR_ED"/>
    <property type="match status" value="1"/>
</dbReference>
<dbReference type="Pfam" id="PF01614">
    <property type="entry name" value="IclR_C"/>
    <property type="match status" value="1"/>
</dbReference>
<dbReference type="Pfam" id="PF09339">
    <property type="entry name" value="HTH_IclR"/>
    <property type="match status" value="1"/>
</dbReference>
<proteinExistence type="predicted"/>
<reference evidence="6 7" key="1">
    <citation type="journal article" date="2024" name="Chem. Sci.">
        <title>Discovery of megapolipeptins by genome mining of a Burkholderiales bacteria collection.</title>
        <authorList>
            <person name="Paulo B.S."/>
            <person name="Recchia M.J.J."/>
            <person name="Lee S."/>
            <person name="Fergusson C.H."/>
            <person name="Romanowski S.B."/>
            <person name="Hernandez A."/>
            <person name="Krull N."/>
            <person name="Liu D.Y."/>
            <person name="Cavanagh H."/>
            <person name="Bos A."/>
            <person name="Gray C.A."/>
            <person name="Murphy B.T."/>
            <person name="Linington R.G."/>
            <person name="Eustaquio A.S."/>
        </authorList>
    </citation>
    <scope>NUCLEOTIDE SEQUENCE [LARGE SCALE GENOMIC DNA]</scope>
    <source>
        <strain evidence="6 7">RL16-012-BIC-B</strain>
    </source>
</reference>
<gene>
    <name evidence="6" type="ORF">PQR66_38910</name>
</gene>
<dbReference type="InterPro" id="IPR029016">
    <property type="entry name" value="GAF-like_dom_sf"/>
</dbReference>
<evidence type="ECO:0000259" key="5">
    <source>
        <dbReference type="PROSITE" id="PS51078"/>
    </source>
</evidence>